<evidence type="ECO:0000259" key="7">
    <source>
        <dbReference type="Pfam" id="PF00441"/>
    </source>
</evidence>
<comment type="similarity">
    <text evidence="2 6">Belongs to the acyl-CoA dehydrogenase family.</text>
</comment>
<dbReference type="Pfam" id="PF02770">
    <property type="entry name" value="Acyl-CoA_dh_M"/>
    <property type="match status" value="1"/>
</dbReference>
<evidence type="ECO:0000259" key="8">
    <source>
        <dbReference type="Pfam" id="PF02770"/>
    </source>
</evidence>
<reference evidence="10 11" key="1">
    <citation type="submission" date="2013-10" db="EMBL/GenBank/DDBJ databases">
        <title>Salinisphaera orenii MK-B5 Genome Sequencing.</title>
        <authorList>
            <person name="Lai Q."/>
            <person name="Li C."/>
            <person name="Shao Z."/>
        </authorList>
    </citation>
    <scope>NUCLEOTIDE SEQUENCE [LARGE SCALE GENOMIC DNA]</scope>
    <source>
        <strain evidence="10 11">MK-B5</strain>
    </source>
</reference>
<dbReference type="Pfam" id="PF00441">
    <property type="entry name" value="Acyl-CoA_dh_1"/>
    <property type="match status" value="1"/>
</dbReference>
<organism evidence="10 11">
    <name type="scientific">Salinisphaera orenii MK-B5</name>
    <dbReference type="NCBI Taxonomy" id="856730"/>
    <lineage>
        <taxon>Bacteria</taxon>
        <taxon>Pseudomonadati</taxon>
        <taxon>Pseudomonadota</taxon>
        <taxon>Gammaproteobacteria</taxon>
        <taxon>Salinisphaerales</taxon>
        <taxon>Salinisphaeraceae</taxon>
        <taxon>Salinisphaera</taxon>
    </lineage>
</organism>
<dbReference type="SUPFAM" id="SSF47203">
    <property type="entry name" value="Acyl-CoA dehydrogenase C-terminal domain-like"/>
    <property type="match status" value="1"/>
</dbReference>
<keyword evidence="4 6" id="KW-0274">FAD</keyword>
<evidence type="ECO:0000256" key="1">
    <source>
        <dbReference type="ARBA" id="ARBA00001974"/>
    </source>
</evidence>
<proteinExistence type="inferred from homology"/>
<protein>
    <submittedName>
        <fullName evidence="10">Acyl-CoA dehydrogenase</fullName>
    </submittedName>
</protein>
<dbReference type="Pfam" id="PF02771">
    <property type="entry name" value="Acyl-CoA_dh_N"/>
    <property type="match status" value="1"/>
</dbReference>
<evidence type="ECO:0000259" key="9">
    <source>
        <dbReference type="Pfam" id="PF02771"/>
    </source>
</evidence>
<dbReference type="EMBL" id="AYKH01000042">
    <property type="protein sequence ID" value="ROO24519.1"/>
    <property type="molecule type" value="Genomic_DNA"/>
</dbReference>
<dbReference type="InterPro" id="IPR046373">
    <property type="entry name" value="Acyl-CoA_Oxase/DH_mid-dom_sf"/>
</dbReference>
<evidence type="ECO:0000256" key="6">
    <source>
        <dbReference type="RuleBase" id="RU362125"/>
    </source>
</evidence>
<dbReference type="AlphaFoldDB" id="A0A423PFU2"/>
<dbReference type="SUPFAM" id="SSF56645">
    <property type="entry name" value="Acyl-CoA dehydrogenase NM domain-like"/>
    <property type="match status" value="1"/>
</dbReference>
<keyword evidence="11" id="KW-1185">Reference proteome</keyword>
<dbReference type="InterPro" id="IPR037069">
    <property type="entry name" value="AcylCoA_DH/ox_N_sf"/>
</dbReference>
<dbReference type="InterPro" id="IPR006091">
    <property type="entry name" value="Acyl-CoA_Oxase/DH_mid-dom"/>
</dbReference>
<dbReference type="PANTHER" id="PTHR43884:SF12">
    <property type="entry name" value="ISOVALERYL-COA DEHYDROGENASE, MITOCHONDRIAL-RELATED"/>
    <property type="match status" value="1"/>
</dbReference>
<dbReference type="GO" id="GO:0050660">
    <property type="term" value="F:flavin adenine dinucleotide binding"/>
    <property type="evidence" value="ECO:0007669"/>
    <property type="project" value="InterPro"/>
</dbReference>
<evidence type="ECO:0000313" key="10">
    <source>
        <dbReference type="EMBL" id="ROO24519.1"/>
    </source>
</evidence>
<evidence type="ECO:0000256" key="5">
    <source>
        <dbReference type="ARBA" id="ARBA00023002"/>
    </source>
</evidence>
<dbReference type="Gene3D" id="1.10.540.10">
    <property type="entry name" value="Acyl-CoA dehydrogenase/oxidase, N-terminal domain"/>
    <property type="match status" value="1"/>
</dbReference>
<evidence type="ECO:0000256" key="4">
    <source>
        <dbReference type="ARBA" id="ARBA00022827"/>
    </source>
</evidence>
<dbReference type="Gene3D" id="2.40.110.10">
    <property type="entry name" value="Butyryl-CoA Dehydrogenase, subunit A, domain 2"/>
    <property type="match status" value="1"/>
</dbReference>
<dbReference type="FunFam" id="1.10.540.10:FF:000026">
    <property type="entry name" value="Acyl-CoA dehydrogenase medium chain"/>
    <property type="match status" value="1"/>
</dbReference>
<evidence type="ECO:0000256" key="2">
    <source>
        <dbReference type="ARBA" id="ARBA00009347"/>
    </source>
</evidence>
<gene>
    <name evidence="10" type="ORF">SAOR_15115</name>
</gene>
<evidence type="ECO:0000313" key="11">
    <source>
        <dbReference type="Proteomes" id="UP000283993"/>
    </source>
</evidence>
<feature type="domain" description="Acyl-CoA dehydrogenase/oxidase C-terminal" evidence="7">
    <location>
        <begin position="225"/>
        <end position="372"/>
    </location>
</feature>
<feature type="domain" description="Acyl-CoA dehydrogenase/oxidase N-terminal" evidence="9">
    <location>
        <begin position="2"/>
        <end position="112"/>
    </location>
</feature>
<dbReference type="FunFam" id="1.20.140.10:FF:000001">
    <property type="entry name" value="Acyl-CoA dehydrogenase"/>
    <property type="match status" value="1"/>
</dbReference>
<dbReference type="PROSITE" id="PS00073">
    <property type="entry name" value="ACYL_COA_DH_2"/>
    <property type="match status" value="1"/>
</dbReference>
<comment type="cofactor">
    <cofactor evidence="1 6">
        <name>FAD</name>
        <dbReference type="ChEBI" id="CHEBI:57692"/>
    </cofactor>
</comment>
<keyword evidence="3 6" id="KW-0285">Flavoprotein</keyword>
<dbReference type="Proteomes" id="UP000283993">
    <property type="component" value="Unassembled WGS sequence"/>
</dbReference>
<comment type="caution">
    <text evidence="10">The sequence shown here is derived from an EMBL/GenBank/DDBJ whole genome shotgun (WGS) entry which is preliminary data.</text>
</comment>
<dbReference type="InterPro" id="IPR036250">
    <property type="entry name" value="AcylCo_DH-like_C"/>
</dbReference>
<dbReference type="Gene3D" id="1.20.140.10">
    <property type="entry name" value="Butyryl-CoA Dehydrogenase, subunit A, domain 3"/>
    <property type="match status" value="1"/>
</dbReference>
<feature type="domain" description="Acyl-CoA oxidase/dehydrogenase middle" evidence="8">
    <location>
        <begin position="116"/>
        <end position="212"/>
    </location>
</feature>
<dbReference type="InterPro" id="IPR006089">
    <property type="entry name" value="Acyl-CoA_DH_CS"/>
</dbReference>
<dbReference type="InterPro" id="IPR013786">
    <property type="entry name" value="AcylCoA_DH/ox_N"/>
</dbReference>
<dbReference type="GO" id="GO:0003995">
    <property type="term" value="F:acyl-CoA dehydrogenase activity"/>
    <property type="evidence" value="ECO:0007669"/>
    <property type="project" value="InterPro"/>
</dbReference>
<dbReference type="InterPro" id="IPR009100">
    <property type="entry name" value="AcylCoA_DH/oxidase_NM_dom_sf"/>
</dbReference>
<dbReference type="InterPro" id="IPR009075">
    <property type="entry name" value="AcylCo_DH/oxidase_C"/>
</dbReference>
<dbReference type="PANTHER" id="PTHR43884">
    <property type="entry name" value="ACYL-COA DEHYDROGENASE"/>
    <property type="match status" value="1"/>
</dbReference>
<accession>A0A423PFU2</accession>
<name>A0A423PFU2_9GAMM</name>
<dbReference type="FunFam" id="2.40.110.10:FF:000002">
    <property type="entry name" value="Acyl-CoA dehydrogenase fadE12"/>
    <property type="match status" value="1"/>
</dbReference>
<keyword evidence="5 6" id="KW-0560">Oxidoreductase</keyword>
<evidence type="ECO:0000256" key="3">
    <source>
        <dbReference type="ARBA" id="ARBA00022630"/>
    </source>
</evidence>
<sequence length="374" mass="41281">MTEELTLFSDSVARFFETEFAPHQERWEKQGHVDRDAWSKAGAVGLLCASVPEEYGGGGGHFGHEAVLNIEMNRALVNFGIGVHNGIVSHYILSYGTEEQKRRWLPRMASGEMVAAIAMSEPGVGSDLKSVRTKAVADGDDFVINGAKTFITNGYHADLICVVAKTDPERGAKGISLVMVETTDLPGFRRGRILEKLGQKAQDTAELFFDDVRVPRANLLGPKEGDGFAQLMQQLPQERMIIALSAQASMHRAIELTSDYVHSRKVFGQNLSDFQNTRFKLAECKTVATIATTFVDQCMVRLLAGELDSATAAMAKWWTTQKNCEVVDECLQLHGGYGYIMEYPIARMYANARVGKIYGGSNEIMKELVARTLD</sequence>